<organism evidence="3 4">
    <name type="scientific">Pseudocohnilembus persalinus</name>
    <name type="common">Ciliate</name>
    <dbReference type="NCBI Taxonomy" id="266149"/>
    <lineage>
        <taxon>Eukaryota</taxon>
        <taxon>Sar</taxon>
        <taxon>Alveolata</taxon>
        <taxon>Ciliophora</taxon>
        <taxon>Intramacronucleata</taxon>
        <taxon>Oligohymenophorea</taxon>
        <taxon>Scuticociliatia</taxon>
        <taxon>Philasterida</taxon>
        <taxon>Pseudocohnilembidae</taxon>
        <taxon>Pseudocohnilembus</taxon>
    </lineage>
</organism>
<keyword evidence="4" id="KW-1185">Reference proteome</keyword>
<comment type="caution">
    <text evidence="3">The sequence shown here is derived from an EMBL/GenBank/DDBJ whole genome shotgun (WGS) entry which is preliminary data.</text>
</comment>
<gene>
    <name evidence="3" type="ORF">PPERSA_11525</name>
</gene>
<protein>
    <submittedName>
        <fullName evidence="3">Uncharacterized protein</fullName>
    </submittedName>
</protein>
<dbReference type="AlphaFoldDB" id="A0A0V0QXV5"/>
<dbReference type="Proteomes" id="UP000054937">
    <property type="component" value="Unassembled WGS sequence"/>
</dbReference>
<reference evidence="3 4" key="1">
    <citation type="journal article" date="2015" name="Sci. Rep.">
        <title>Genome of the facultative scuticociliatosis pathogen Pseudocohnilembus persalinus provides insight into its virulence through horizontal gene transfer.</title>
        <authorList>
            <person name="Xiong J."/>
            <person name="Wang G."/>
            <person name="Cheng J."/>
            <person name="Tian M."/>
            <person name="Pan X."/>
            <person name="Warren A."/>
            <person name="Jiang C."/>
            <person name="Yuan D."/>
            <person name="Miao W."/>
        </authorList>
    </citation>
    <scope>NUCLEOTIDE SEQUENCE [LARGE SCALE GENOMIC DNA]</scope>
    <source>
        <strain evidence="3">36N120E</strain>
    </source>
</reference>
<keyword evidence="1" id="KW-0175">Coiled coil</keyword>
<dbReference type="EMBL" id="LDAU01000091">
    <property type="protein sequence ID" value="KRX06880.1"/>
    <property type="molecule type" value="Genomic_DNA"/>
</dbReference>
<feature type="compositionally biased region" description="Basic and acidic residues" evidence="2">
    <location>
        <begin position="104"/>
        <end position="116"/>
    </location>
</feature>
<sequence length="460" mass="54549">MSMKPFNTRVDLGNYDPLSEEQIDSPRSLFVLKQLNMKPQDLQVPDLKRMKKEFLYQNSGVKFEEFKKMQVERTFKKLKMCQLQINFLRSNRSFSSNNGSPLKKSSENVKKSQQQKKFDDFQNQNGLASTMGSFATTAATSQRFLTSQTQNSFNGYNTVYNYTNQSDGCSWQRQMTDISKSLDVRGLNQQMSEKFKIQVPENNTVNRQKKIVSARLQKSNDSKMKQVENFKKKQNKEILQKQKEYQIKQNQIDQRIQQREKQMEKFWNRKKQIEELFQHKTIKGNLNNMNRLSKVEYKINKEAKSHGQKYCNSKFVQKIKEINSQNMNKIIKRKIEDLKILNNIKPVFFKYPIYNNVQTNKKDFQKNRQRSCSSNGNYQNQVQNQNFLCENQIEQNQSPGLEKALFGTRWTGEKTKFRQQSLGFDKGVIYIYKSLDFRYDNPKINSSEIVNKSQVQQQWW</sequence>
<proteinExistence type="predicted"/>
<dbReference type="InParanoid" id="A0A0V0QXV5"/>
<feature type="coiled-coil region" evidence="1">
    <location>
        <begin position="224"/>
        <end position="251"/>
    </location>
</feature>
<evidence type="ECO:0000256" key="2">
    <source>
        <dbReference type="SAM" id="MobiDB-lite"/>
    </source>
</evidence>
<evidence type="ECO:0000313" key="4">
    <source>
        <dbReference type="Proteomes" id="UP000054937"/>
    </source>
</evidence>
<evidence type="ECO:0000256" key="1">
    <source>
        <dbReference type="SAM" id="Coils"/>
    </source>
</evidence>
<evidence type="ECO:0000313" key="3">
    <source>
        <dbReference type="EMBL" id="KRX06880.1"/>
    </source>
</evidence>
<accession>A0A0V0QXV5</accession>
<name>A0A0V0QXV5_PSEPJ</name>
<feature type="region of interest" description="Disordered" evidence="2">
    <location>
        <begin position="92"/>
        <end position="116"/>
    </location>
</feature>